<dbReference type="Proteomes" id="UP000242875">
    <property type="component" value="Unassembled WGS sequence"/>
</dbReference>
<feature type="region of interest" description="Disordered" evidence="1">
    <location>
        <begin position="153"/>
        <end position="254"/>
    </location>
</feature>
<evidence type="ECO:0000313" key="3">
    <source>
        <dbReference type="EMBL" id="OZJ03405.1"/>
    </source>
</evidence>
<sequence>MAQPYVALPVENYEKSGGLEHALALQQQAEKKRRFRHALGFVVGAVALVYFLGGFHAMKRGFRHHFHHHHGLAECGGRHGHGSWGSFDDAYDGVEVYDDGYGETWTMVDLEGPMRFAGPEDSLVDIQLPFDEGDIFGADMPEDFLEESDYELVEAEEGEQDETFETEVDNDDDDTPPLSPPHDGPKRPHRGHKGHGHKHHHHPHHKHGRKHPHHPPHGPPHRGHKHHPPHGPKRPMPPSHHRPEGKCSGEYQKWNGPQDFTFPVDKVESFSLKLKGATEHGHVLLKTHPDSESDQVKVNTGIWIGTPEHFNETRDINEAVSVDVKVEDGLVSIDIWTLRHSPYCVRIPHINISLPESHTVLQNLTLKAINAGIKVSSAVGRNVLFEDTVVLATVNGPIIGNSLHGAKTIVKSVNGPINFTEPVMVHPNGVAIFESVNGYVDLEVDFLEESNDELALFEQVEDASMTDEEPSDEAMKEGVFIAGKTVNGAVNVKVAADKFVGNFKVSTLIGKSSVSASDPAYADKIQIAKKVLNTIEGYYGDEEEESIMHRGYVELGSVHGQVNLVF</sequence>
<keyword evidence="4" id="KW-1185">Reference proteome</keyword>
<feature type="compositionally biased region" description="Acidic residues" evidence="1">
    <location>
        <begin position="153"/>
        <end position="175"/>
    </location>
</feature>
<gene>
    <name evidence="3" type="ORF">BZG36_03595</name>
</gene>
<keyword evidence="2" id="KW-1133">Transmembrane helix</keyword>
<name>A0A261XYF8_9FUNG</name>
<dbReference type="AlphaFoldDB" id="A0A261XYF8"/>
<keyword evidence="2" id="KW-0472">Membrane</keyword>
<proteinExistence type="predicted"/>
<reference evidence="3 4" key="1">
    <citation type="journal article" date="2017" name="Mycologia">
        <title>Bifiguratus adelaidae, gen. et sp. nov., a new member of Mucoromycotina in endophytic and soil-dwelling habitats.</title>
        <authorList>
            <person name="Torres-Cruz T.J."/>
            <person name="Billingsley Tobias T.L."/>
            <person name="Almatruk M."/>
            <person name="Hesse C."/>
            <person name="Kuske C.R."/>
            <person name="Desiro A."/>
            <person name="Benucci G.M."/>
            <person name="Bonito G."/>
            <person name="Stajich J.E."/>
            <person name="Dunlap C."/>
            <person name="Arnold A.E."/>
            <person name="Porras-Alfaro A."/>
        </authorList>
    </citation>
    <scope>NUCLEOTIDE SEQUENCE [LARGE SCALE GENOMIC DNA]</scope>
    <source>
        <strain evidence="3 4">AZ0501</strain>
    </source>
</reference>
<accession>A0A261XYF8</accession>
<comment type="caution">
    <text evidence="3">The sequence shown here is derived from an EMBL/GenBank/DDBJ whole genome shotgun (WGS) entry which is preliminary data.</text>
</comment>
<dbReference type="EMBL" id="MVBO01000086">
    <property type="protein sequence ID" value="OZJ03405.1"/>
    <property type="molecule type" value="Genomic_DNA"/>
</dbReference>
<evidence type="ECO:0000256" key="1">
    <source>
        <dbReference type="SAM" id="MobiDB-lite"/>
    </source>
</evidence>
<protein>
    <recommendedName>
        <fullName evidence="5">Adhesin domain-containing protein</fullName>
    </recommendedName>
</protein>
<evidence type="ECO:0000313" key="4">
    <source>
        <dbReference type="Proteomes" id="UP000242875"/>
    </source>
</evidence>
<feature type="compositionally biased region" description="Basic residues" evidence="1">
    <location>
        <begin position="187"/>
        <end position="233"/>
    </location>
</feature>
<feature type="transmembrane region" description="Helical" evidence="2">
    <location>
        <begin position="38"/>
        <end position="58"/>
    </location>
</feature>
<organism evidence="3 4">
    <name type="scientific">Bifiguratus adelaidae</name>
    <dbReference type="NCBI Taxonomy" id="1938954"/>
    <lineage>
        <taxon>Eukaryota</taxon>
        <taxon>Fungi</taxon>
        <taxon>Fungi incertae sedis</taxon>
        <taxon>Mucoromycota</taxon>
        <taxon>Mucoromycotina</taxon>
        <taxon>Endogonomycetes</taxon>
        <taxon>Endogonales</taxon>
        <taxon>Endogonales incertae sedis</taxon>
        <taxon>Bifiguratus</taxon>
    </lineage>
</organism>
<evidence type="ECO:0008006" key="5">
    <source>
        <dbReference type="Google" id="ProtNLM"/>
    </source>
</evidence>
<keyword evidence="2" id="KW-0812">Transmembrane</keyword>
<evidence type="ECO:0000256" key="2">
    <source>
        <dbReference type="SAM" id="Phobius"/>
    </source>
</evidence>